<feature type="transmembrane region" description="Helical" evidence="2">
    <location>
        <begin position="246"/>
        <end position="274"/>
    </location>
</feature>
<evidence type="ECO:0000256" key="2">
    <source>
        <dbReference type="SAM" id="Phobius"/>
    </source>
</evidence>
<dbReference type="Proteomes" id="UP000298663">
    <property type="component" value="Unassembled WGS sequence"/>
</dbReference>
<proteinExistence type="predicted"/>
<reference evidence="3 4" key="1">
    <citation type="journal article" date="2015" name="Genome Biol.">
        <title>Comparative genomics of Steinernema reveals deeply conserved gene regulatory networks.</title>
        <authorList>
            <person name="Dillman A.R."/>
            <person name="Macchietto M."/>
            <person name="Porter C.F."/>
            <person name="Rogers A."/>
            <person name="Williams B."/>
            <person name="Antoshechkin I."/>
            <person name="Lee M.M."/>
            <person name="Goodwin Z."/>
            <person name="Lu X."/>
            <person name="Lewis E.E."/>
            <person name="Goodrich-Blair H."/>
            <person name="Stock S.P."/>
            <person name="Adams B.J."/>
            <person name="Sternberg P.W."/>
            <person name="Mortazavi A."/>
        </authorList>
    </citation>
    <scope>NUCLEOTIDE SEQUENCE [LARGE SCALE GENOMIC DNA]</scope>
    <source>
        <strain evidence="3 4">ALL</strain>
    </source>
</reference>
<protein>
    <submittedName>
        <fullName evidence="3">Uncharacterized protein</fullName>
    </submittedName>
</protein>
<accession>A0A4U5NHT4</accession>
<feature type="compositionally biased region" description="Polar residues" evidence="1">
    <location>
        <begin position="40"/>
        <end position="53"/>
    </location>
</feature>
<feature type="region of interest" description="Disordered" evidence="1">
    <location>
        <begin position="1"/>
        <end position="71"/>
    </location>
</feature>
<organism evidence="3 4">
    <name type="scientific">Steinernema carpocapsae</name>
    <name type="common">Entomopathogenic nematode</name>
    <dbReference type="NCBI Taxonomy" id="34508"/>
    <lineage>
        <taxon>Eukaryota</taxon>
        <taxon>Metazoa</taxon>
        <taxon>Ecdysozoa</taxon>
        <taxon>Nematoda</taxon>
        <taxon>Chromadorea</taxon>
        <taxon>Rhabditida</taxon>
        <taxon>Tylenchina</taxon>
        <taxon>Panagrolaimomorpha</taxon>
        <taxon>Strongyloidoidea</taxon>
        <taxon>Steinernematidae</taxon>
        <taxon>Steinernema</taxon>
    </lineage>
</organism>
<sequence>MSEYMPPIGLHEKPAWRSAEKTQLDAEALSAMKSAKSTEKTQMSSITGSSSFIRTAPPGEAAEKTQSNTSGMKPFEAEKTQLTSVSASVQGTAEPDEAHDKTLLGIKPVVADRTQMSSIPASIQRTAMPGEVPDKTQLNGLSKIKPVEAPTQMQILDGEAGDTSTKTSQKSYITRSQEFNDAGDVIYYDGPEPEKVKPQMWKPEMGKPEQPLEMRPMAFKAIDNGDGTLRLEEAPGFELKLTNQELYIGLAVVYIAVVDFLITVILVGAGVNYFDGFEVEHLH</sequence>
<gene>
    <name evidence="3" type="ORF">L596_016377</name>
</gene>
<evidence type="ECO:0000313" key="4">
    <source>
        <dbReference type="Proteomes" id="UP000298663"/>
    </source>
</evidence>
<dbReference type="EMBL" id="AZBU02000004">
    <property type="protein sequence ID" value="TKR82689.1"/>
    <property type="molecule type" value="Genomic_DNA"/>
</dbReference>
<keyword evidence="2" id="KW-1133">Transmembrane helix</keyword>
<feature type="compositionally biased region" description="Basic and acidic residues" evidence="1">
    <location>
        <begin position="10"/>
        <end position="24"/>
    </location>
</feature>
<name>A0A4U5NHT4_STECR</name>
<evidence type="ECO:0000313" key="3">
    <source>
        <dbReference type="EMBL" id="TKR82689.1"/>
    </source>
</evidence>
<reference evidence="3 4" key="2">
    <citation type="journal article" date="2019" name="G3 (Bethesda)">
        <title>Hybrid Assembly of the Genome of the Entomopathogenic Nematode Steinernema carpocapsae Identifies the X-Chromosome.</title>
        <authorList>
            <person name="Serra L."/>
            <person name="Macchietto M."/>
            <person name="Macias-Munoz A."/>
            <person name="McGill C.J."/>
            <person name="Rodriguez I.M."/>
            <person name="Rodriguez B."/>
            <person name="Murad R."/>
            <person name="Mortazavi A."/>
        </authorList>
    </citation>
    <scope>NUCLEOTIDE SEQUENCE [LARGE SCALE GENOMIC DNA]</scope>
    <source>
        <strain evidence="3 4">ALL</strain>
    </source>
</reference>
<evidence type="ECO:0000256" key="1">
    <source>
        <dbReference type="SAM" id="MobiDB-lite"/>
    </source>
</evidence>
<keyword evidence="2" id="KW-0812">Transmembrane</keyword>
<keyword evidence="2" id="KW-0472">Membrane</keyword>
<comment type="caution">
    <text evidence="3">The sequence shown here is derived from an EMBL/GenBank/DDBJ whole genome shotgun (WGS) entry which is preliminary data.</text>
</comment>
<keyword evidence="4" id="KW-1185">Reference proteome</keyword>
<dbReference type="AlphaFoldDB" id="A0A4U5NHT4"/>